<keyword evidence="4" id="KW-1185">Reference proteome</keyword>
<dbReference type="EMBL" id="KZ679140">
    <property type="protein sequence ID" value="PTB72629.1"/>
    <property type="molecule type" value="Genomic_DNA"/>
</dbReference>
<accession>A0A2T4BTJ2</accession>
<proteinExistence type="predicted"/>
<feature type="region of interest" description="Disordered" evidence="1">
    <location>
        <begin position="70"/>
        <end position="145"/>
    </location>
</feature>
<feature type="compositionally biased region" description="Polar residues" evidence="1">
    <location>
        <begin position="97"/>
        <end position="106"/>
    </location>
</feature>
<organism evidence="3 4">
    <name type="scientific">Trichoderma longibrachiatum ATCC 18648</name>
    <dbReference type="NCBI Taxonomy" id="983965"/>
    <lineage>
        <taxon>Eukaryota</taxon>
        <taxon>Fungi</taxon>
        <taxon>Dikarya</taxon>
        <taxon>Ascomycota</taxon>
        <taxon>Pezizomycotina</taxon>
        <taxon>Sordariomycetes</taxon>
        <taxon>Hypocreomycetidae</taxon>
        <taxon>Hypocreales</taxon>
        <taxon>Hypocreaceae</taxon>
        <taxon>Trichoderma</taxon>
    </lineage>
</organism>
<sequence>MCVRSCAGDDECRWFNVFGMERLPALCWPSTELIWTSSGNPRGLLPPHLLARVPASSGRYQALEITTSLAPSTCSPPRRLHAGEEHLRSPPRPKNTPRGTRQSSRYLQRCPPGPARPRTPYTGLGGPPPRGLSASSQPGHLEPGAPNLQSPICNLSSLLLLLFLSVLFPSSYFSLVAILSLSAHLCPSLK</sequence>
<feature type="transmembrane region" description="Helical" evidence="2">
    <location>
        <begin position="158"/>
        <end position="181"/>
    </location>
</feature>
<evidence type="ECO:0000256" key="1">
    <source>
        <dbReference type="SAM" id="MobiDB-lite"/>
    </source>
</evidence>
<name>A0A2T4BTJ2_TRILO</name>
<gene>
    <name evidence="3" type="ORF">M440DRAFT_147309</name>
</gene>
<keyword evidence="2" id="KW-1133">Transmembrane helix</keyword>
<keyword evidence="2" id="KW-0472">Membrane</keyword>
<dbReference type="AlphaFoldDB" id="A0A2T4BTJ2"/>
<protein>
    <submittedName>
        <fullName evidence="3">Uncharacterized protein</fullName>
    </submittedName>
</protein>
<dbReference type="Proteomes" id="UP000240760">
    <property type="component" value="Unassembled WGS sequence"/>
</dbReference>
<reference evidence="3 4" key="1">
    <citation type="submission" date="2016-07" db="EMBL/GenBank/DDBJ databases">
        <title>Multiple horizontal gene transfer events from other fungi enriched the ability of initially mycotrophic Trichoderma (Ascomycota) to feed on dead plant biomass.</title>
        <authorList>
            <consortium name="DOE Joint Genome Institute"/>
            <person name="Aerts A."/>
            <person name="Atanasova L."/>
            <person name="Chenthamara K."/>
            <person name="Zhang J."/>
            <person name="Grujic M."/>
            <person name="Henrissat B."/>
            <person name="Kuo A."/>
            <person name="Salamov A."/>
            <person name="Lipzen A."/>
            <person name="Labutti K."/>
            <person name="Barry K."/>
            <person name="Miao Y."/>
            <person name="Rahimi M.J."/>
            <person name="Shen Q."/>
            <person name="Grigoriev I.V."/>
            <person name="Kubicek C.P."/>
            <person name="Druzhinina I.S."/>
        </authorList>
    </citation>
    <scope>NUCLEOTIDE SEQUENCE [LARGE SCALE GENOMIC DNA]</scope>
    <source>
        <strain evidence="3 4">ATCC 18648</strain>
    </source>
</reference>
<evidence type="ECO:0000313" key="3">
    <source>
        <dbReference type="EMBL" id="PTB72629.1"/>
    </source>
</evidence>
<evidence type="ECO:0000313" key="4">
    <source>
        <dbReference type="Proteomes" id="UP000240760"/>
    </source>
</evidence>
<evidence type="ECO:0000256" key="2">
    <source>
        <dbReference type="SAM" id="Phobius"/>
    </source>
</evidence>
<keyword evidence="2" id="KW-0812">Transmembrane</keyword>